<evidence type="ECO:0000256" key="1">
    <source>
        <dbReference type="SAM" id="MobiDB-lite"/>
    </source>
</evidence>
<keyword evidence="4" id="KW-1185">Reference proteome</keyword>
<evidence type="ECO:0000256" key="2">
    <source>
        <dbReference type="SAM" id="Phobius"/>
    </source>
</evidence>
<dbReference type="AlphaFoldDB" id="A0A8J3TCX4"/>
<evidence type="ECO:0000313" key="4">
    <source>
        <dbReference type="Proteomes" id="UP000599074"/>
    </source>
</evidence>
<sequence length="200" mass="22014">MARERVVGIDELLGGEPEPEGPPRPARPEPAGTLASGLFWTVVVAAITAGAAYVVLAATGVKVPYVLLFSLFCALLALRRAIRTVEAPKLTVGAPAGSSDPARIDPTRVADGMELALARWDTRLGWSERDPHRFMSVVRPRLADIAEERLRQRHGVTRDTDPRRARQLLGERLWTFLFEPLTRIPNPRELAAVVDDVEKL</sequence>
<accession>A0A8J3TCX4</accession>
<dbReference type="Proteomes" id="UP000599074">
    <property type="component" value="Unassembled WGS sequence"/>
</dbReference>
<dbReference type="EMBL" id="BOON01000034">
    <property type="protein sequence ID" value="GII24133.1"/>
    <property type="molecule type" value="Genomic_DNA"/>
</dbReference>
<feature type="region of interest" description="Disordered" evidence="1">
    <location>
        <begin position="1"/>
        <end position="30"/>
    </location>
</feature>
<comment type="caution">
    <text evidence="3">The sequence shown here is derived from an EMBL/GenBank/DDBJ whole genome shotgun (WGS) entry which is preliminary data.</text>
</comment>
<evidence type="ECO:0000313" key="3">
    <source>
        <dbReference type="EMBL" id="GII24133.1"/>
    </source>
</evidence>
<organism evidence="3 4">
    <name type="scientific">Planosporangium mesophilum</name>
    <dbReference type="NCBI Taxonomy" id="689768"/>
    <lineage>
        <taxon>Bacteria</taxon>
        <taxon>Bacillati</taxon>
        <taxon>Actinomycetota</taxon>
        <taxon>Actinomycetes</taxon>
        <taxon>Micromonosporales</taxon>
        <taxon>Micromonosporaceae</taxon>
        <taxon>Planosporangium</taxon>
    </lineage>
</organism>
<keyword evidence="2" id="KW-0472">Membrane</keyword>
<protein>
    <submittedName>
        <fullName evidence="3">Uncharacterized protein</fullName>
    </submittedName>
</protein>
<gene>
    <name evidence="3" type="ORF">Pme01_37300</name>
</gene>
<proteinExistence type="predicted"/>
<keyword evidence="2" id="KW-1133">Transmembrane helix</keyword>
<name>A0A8J3TCX4_9ACTN</name>
<reference evidence="3" key="1">
    <citation type="submission" date="2021-01" db="EMBL/GenBank/DDBJ databases">
        <title>Whole genome shotgun sequence of Planosporangium mesophilum NBRC 109066.</title>
        <authorList>
            <person name="Komaki H."/>
            <person name="Tamura T."/>
        </authorList>
    </citation>
    <scope>NUCLEOTIDE SEQUENCE</scope>
    <source>
        <strain evidence="3">NBRC 109066</strain>
    </source>
</reference>
<keyword evidence="2" id="KW-0812">Transmembrane</keyword>
<feature type="transmembrane region" description="Helical" evidence="2">
    <location>
        <begin position="34"/>
        <end position="57"/>
    </location>
</feature>
<dbReference type="RefSeq" id="WP_168116293.1">
    <property type="nucleotide sequence ID" value="NZ_BOON01000034.1"/>
</dbReference>
<feature type="transmembrane region" description="Helical" evidence="2">
    <location>
        <begin position="63"/>
        <end position="82"/>
    </location>
</feature>